<dbReference type="Pfam" id="PF00248">
    <property type="entry name" value="Aldo_ket_red"/>
    <property type="match status" value="1"/>
</dbReference>
<dbReference type="InterPro" id="IPR023210">
    <property type="entry name" value="NADP_OxRdtase_dom"/>
</dbReference>
<gene>
    <name evidence="2" type="ORF">g.25481</name>
</gene>
<dbReference type="EMBL" id="GECZ01018231">
    <property type="protein sequence ID" value="JAS51538.1"/>
    <property type="molecule type" value="Transcribed_RNA"/>
</dbReference>
<proteinExistence type="predicted"/>
<dbReference type="InterPro" id="IPR044479">
    <property type="entry name" value="LGALDH-like"/>
</dbReference>
<dbReference type="Gene3D" id="3.20.20.100">
    <property type="entry name" value="NADP-dependent oxidoreductase domain"/>
    <property type="match status" value="1"/>
</dbReference>
<feature type="domain" description="NADP-dependent oxidoreductase" evidence="1">
    <location>
        <begin position="36"/>
        <end position="317"/>
    </location>
</feature>
<dbReference type="PRINTS" id="PR00069">
    <property type="entry name" value="ALDKETRDTASE"/>
</dbReference>
<sequence length="348" mass="39000">MSALPSTFVEEFHSESDVKKIKYSNLENTDLKLSNLGVGGGTFSECYGSIDDTEAISLIRKAFKSGVNYIDTSPYYGHTYSESLIGKALVDVPRQAYHISTKVGRYGTSWADFFDHSAERIVKEFDKSLERLGLDYVDILFVHDVEFSPLQQILTEALPAVQSIVDKKKARYVGISGYPVSVLWEVVEKSPVKIDAVLTYSRDCLFDTTTKKYMSFFQSRHIGLINAGVTGLGLLTNEGPQHWHPASTELKDLCRNANLYCQEQGVELGKLAVYHAMQQPGHCSHLVGMKTLAELQCNLEVATTGLTEAESKVLDHVKEKFFKLPGDLHWEDVEINAYRKYKAEHGLK</sequence>
<dbReference type="CDD" id="cd19163">
    <property type="entry name" value="AKR_galDH"/>
    <property type="match status" value="1"/>
</dbReference>
<dbReference type="AlphaFoldDB" id="A0A1B6FMV4"/>
<dbReference type="GO" id="GO:0010349">
    <property type="term" value="F:L-galactose dehydrogenase activity"/>
    <property type="evidence" value="ECO:0007669"/>
    <property type="project" value="InterPro"/>
</dbReference>
<name>A0A1B6FMV4_9HEMI</name>
<dbReference type="InterPro" id="IPR020471">
    <property type="entry name" value="AKR"/>
</dbReference>
<evidence type="ECO:0000313" key="2">
    <source>
        <dbReference type="EMBL" id="JAS51538.1"/>
    </source>
</evidence>
<dbReference type="PANTHER" id="PTHR42686:SF1">
    <property type="entry name" value="GH17980P-RELATED"/>
    <property type="match status" value="1"/>
</dbReference>
<dbReference type="PANTHER" id="PTHR42686">
    <property type="entry name" value="GH17980P-RELATED"/>
    <property type="match status" value="1"/>
</dbReference>
<accession>A0A1B6FMV4</accession>
<dbReference type="GO" id="GO:0005829">
    <property type="term" value="C:cytosol"/>
    <property type="evidence" value="ECO:0007669"/>
    <property type="project" value="TreeGrafter"/>
</dbReference>
<evidence type="ECO:0000259" key="1">
    <source>
        <dbReference type="Pfam" id="PF00248"/>
    </source>
</evidence>
<reference evidence="2" key="1">
    <citation type="submission" date="2015-11" db="EMBL/GenBank/DDBJ databases">
        <title>De novo transcriptome assembly of four potential Pierce s Disease insect vectors from Arizona vineyards.</title>
        <authorList>
            <person name="Tassone E.E."/>
        </authorList>
    </citation>
    <scope>NUCLEOTIDE SEQUENCE</scope>
</reference>
<protein>
    <recommendedName>
        <fullName evidence="1">NADP-dependent oxidoreductase domain-containing protein</fullName>
    </recommendedName>
</protein>
<organism evidence="2">
    <name type="scientific">Cuerna arida</name>
    <dbReference type="NCBI Taxonomy" id="1464854"/>
    <lineage>
        <taxon>Eukaryota</taxon>
        <taxon>Metazoa</taxon>
        <taxon>Ecdysozoa</taxon>
        <taxon>Arthropoda</taxon>
        <taxon>Hexapoda</taxon>
        <taxon>Insecta</taxon>
        <taxon>Pterygota</taxon>
        <taxon>Neoptera</taxon>
        <taxon>Paraneoptera</taxon>
        <taxon>Hemiptera</taxon>
        <taxon>Auchenorrhyncha</taxon>
        <taxon>Membracoidea</taxon>
        <taxon>Cicadellidae</taxon>
        <taxon>Cicadellinae</taxon>
        <taxon>Proconiini</taxon>
        <taxon>Cuerna</taxon>
    </lineage>
</organism>
<dbReference type="InterPro" id="IPR036812">
    <property type="entry name" value="NAD(P)_OxRdtase_dom_sf"/>
</dbReference>
<dbReference type="SUPFAM" id="SSF51430">
    <property type="entry name" value="NAD(P)-linked oxidoreductase"/>
    <property type="match status" value="1"/>
</dbReference>